<accession>A0A2M8FAH1</accession>
<comment type="caution">
    <text evidence="1">The sequence shown here is derived from an EMBL/GenBank/DDBJ whole genome shotgun (WGS) entry which is preliminary data.</text>
</comment>
<evidence type="ECO:0000313" key="2">
    <source>
        <dbReference type="Proteomes" id="UP000231456"/>
    </source>
</evidence>
<name>A0A2M8FAH1_9BACT</name>
<evidence type="ECO:0000313" key="1">
    <source>
        <dbReference type="EMBL" id="PJC52708.1"/>
    </source>
</evidence>
<reference evidence="2" key="1">
    <citation type="submission" date="2017-09" db="EMBL/GenBank/DDBJ databases">
        <title>Depth-based differentiation of microbial function through sediment-hosted aquifers and enrichment of novel symbionts in the deep terrestrial subsurface.</title>
        <authorList>
            <person name="Probst A.J."/>
            <person name="Ladd B."/>
            <person name="Jarett J.K."/>
            <person name="Geller-Mcgrath D.E."/>
            <person name="Sieber C.M.K."/>
            <person name="Emerson J.B."/>
            <person name="Anantharaman K."/>
            <person name="Thomas B.C."/>
            <person name="Malmstrom R."/>
            <person name="Stieglmeier M."/>
            <person name="Klingl A."/>
            <person name="Woyke T."/>
            <person name="Ryan C.M."/>
            <person name="Banfield J.F."/>
        </authorList>
    </citation>
    <scope>NUCLEOTIDE SEQUENCE [LARGE SCALE GENOMIC DNA]</scope>
</reference>
<dbReference type="Proteomes" id="UP000231456">
    <property type="component" value="Unassembled WGS sequence"/>
</dbReference>
<dbReference type="EMBL" id="PFRH01000053">
    <property type="protein sequence ID" value="PJC52708.1"/>
    <property type="molecule type" value="Genomic_DNA"/>
</dbReference>
<organism evidence="1 2">
    <name type="scientific">Candidatus Magasanikbacteria bacterium CG_4_9_14_0_2_um_filter_42_11</name>
    <dbReference type="NCBI Taxonomy" id="1974643"/>
    <lineage>
        <taxon>Bacteria</taxon>
        <taxon>Candidatus Magasanikiibacteriota</taxon>
    </lineage>
</organism>
<dbReference type="Gene3D" id="3.40.50.2000">
    <property type="entry name" value="Glycogen Phosphorylase B"/>
    <property type="match status" value="1"/>
</dbReference>
<sequence length="44" mass="4813">MKKTLIITLEYPPQVGGIATYIHDLANTLDPKKTVVLAPKMTGM</sequence>
<keyword evidence="1" id="KW-0808">Transferase</keyword>
<gene>
    <name evidence="1" type="ORF">CO030_01470</name>
</gene>
<keyword evidence="1" id="KW-0328">Glycosyltransferase</keyword>
<dbReference type="GO" id="GO:0016757">
    <property type="term" value="F:glycosyltransferase activity"/>
    <property type="evidence" value="ECO:0007669"/>
    <property type="project" value="UniProtKB-KW"/>
</dbReference>
<dbReference type="AlphaFoldDB" id="A0A2M8FAH1"/>
<proteinExistence type="predicted"/>
<protein>
    <submittedName>
        <fullName evidence="1">Alpha-(1-2)-phosphatidylinositol mannosyltransferase</fullName>
    </submittedName>
</protein>
<feature type="non-terminal residue" evidence="1">
    <location>
        <position position="44"/>
    </location>
</feature>